<dbReference type="Proteomes" id="UP001165041">
    <property type="component" value="Unassembled WGS sequence"/>
</dbReference>
<evidence type="ECO:0000313" key="3">
    <source>
        <dbReference type="EMBL" id="GLW71731.1"/>
    </source>
</evidence>
<feature type="signal peptide" evidence="2">
    <location>
        <begin position="1"/>
        <end position="24"/>
    </location>
</feature>
<protein>
    <recommendedName>
        <fullName evidence="5">Lipoprotein</fullName>
    </recommendedName>
</protein>
<feature type="chain" id="PRO_5040993074" description="Lipoprotein" evidence="2">
    <location>
        <begin position="25"/>
        <end position="262"/>
    </location>
</feature>
<dbReference type="PROSITE" id="PS51257">
    <property type="entry name" value="PROKAR_LIPOPROTEIN"/>
    <property type="match status" value="1"/>
</dbReference>
<organism evidence="3 4">
    <name type="scientific">Kitasatospora phosalacinea</name>
    <dbReference type="NCBI Taxonomy" id="2065"/>
    <lineage>
        <taxon>Bacteria</taxon>
        <taxon>Bacillati</taxon>
        <taxon>Actinomycetota</taxon>
        <taxon>Actinomycetes</taxon>
        <taxon>Kitasatosporales</taxon>
        <taxon>Streptomycetaceae</taxon>
        <taxon>Kitasatospora</taxon>
    </lineage>
</organism>
<gene>
    <name evidence="3" type="ORF">Kpho02_40300</name>
</gene>
<dbReference type="AlphaFoldDB" id="A0A9W6V1J1"/>
<evidence type="ECO:0008006" key="5">
    <source>
        <dbReference type="Google" id="ProtNLM"/>
    </source>
</evidence>
<feature type="region of interest" description="Disordered" evidence="1">
    <location>
        <begin position="29"/>
        <end position="74"/>
    </location>
</feature>
<feature type="compositionally biased region" description="Basic and acidic residues" evidence="1">
    <location>
        <begin position="160"/>
        <end position="170"/>
    </location>
</feature>
<feature type="compositionally biased region" description="Low complexity" evidence="1">
    <location>
        <begin position="34"/>
        <end position="53"/>
    </location>
</feature>
<comment type="caution">
    <text evidence="3">The sequence shown here is derived from an EMBL/GenBank/DDBJ whole genome shotgun (WGS) entry which is preliminary data.</text>
</comment>
<feature type="region of interest" description="Disordered" evidence="1">
    <location>
        <begin position="160"/>
        <end position="182"/>
    </location>
</feature>
<dbReference type="RefSeq" id="WP_285737473.1">
    <property type="nucleotide sequence ID" value="NZ_BSSA01000013.1"/>
</dbReference>
<keyword evidence="2" id="KW-0732">Signal</keyword>
<proteinExistence type="predicted"/>
<accession>A0A9W6V1J1</accession>
<sequence length="262" mass="26831">MTVRTRKLGLRVAALAATALVLTACNDDGSSDQAAAGASSPAAAAPSASATGKAKARPTGSGKPSSAPAAGDKAAQARLGKIVLNAQDVGEGFVGNGDDDTSTDSYTMDASCVSKADGSAIAGLTATVTRYLREDHESNSTFLSTGADQFTGPDAAHRDIQDAKDEDRRCPANTNDAGDKFTGTRTVQAPAVTGADEVYAVEGTVTFAPGDNGPNKPAPFTYYMARKGSVVVRVFVAGDPGWNPQMAKDDARRALAKLATRW</sequence>
<dbReference type="EMBL" id="BSSA01000013">
    <property type="protein sequence ID" value="GLW71731.1"/>
    <property type="molecule type" value="Genomic_DNA"/>
</dbReference>
<evidence type="ECO:0000256" key="2">
    <source>
        <dbReference type="SAM" id="SignalP"/>
    </source>
</evidence>
<name>A0A9W6V1J1_9ACTN</name>
<reference evidence="3" key="1">
    <citation type="submission" date="2023-02" db="EMBL/GenBank/DDBJ databases">
        <title>Kitasatospora phosalacinea NBRC 14627.</title>
        <authorList>
            <person name="Ichikawa N."/>
            <person name="Sato H."/>
            <person name="Tonouchi N."/>
        </authorList>
    </citation>
    <scope>NUCLEOTIDE SEQUENCE</scope>
    <source>
        <strain evidence="3">NBRC 14627</strain>
    </source>
</reference>
<evidence type="ECO:0000313" key="4">
    <source>
        <dbReference type="Proteomes" id="UP001165041"/>
    </source>
</evidence>
<evidence type="ECO:0000256" key="1">
    <source>
        <dbReference type="SAM" id="MobiDB-lite"/>
    </source>
</evidence>